<evidence type="ECO:0000256" key="4">
    <source>
        <dbReference type="ARBA" id="ARBA00022803"/>
    </source>
</evidence>
<dbReference type="RefSeq" id="XP_010933879.1">
    <property type="nucleotide sequence ID" value="XM_010935577.3"/>
</dbReference>
<name>A0A6I9S5U2_ELAGV</name>
<proteinExistence type="inferred from homology"/>
<dbReference type="AlphaFoldDB" id="A0A6I9S5U2"/>
<keyword evidence="5" id="KW-1185">Reference proteome</keyword>
<dbReference type="KEGG" id="egu:105054133"/>
<dbReference type="PANTHER" id="PTHR16263:SF4">
    <property type="entry name" value="TETRATRICOPEPTIDE REPEAT PROTEIN 38"/>
    <property type="match status" value="1"/>
</dbReference>
<accession>A0A6I9S5U2</accession>
<evidence type="ECO:0000313" key="6">
    <source>
        <dbReference type="RefSeq" id="XP_010933879.1"/>
    </source>
</evidence>
<dbReference type="Gene3D" id="1.25.40.10">
    <property type="entry name" value="Tetratricopeptide repeat domain"/>
    <property type="match status" value="1"/>
</dbReference>
<dbReference type="PANTHER" id="PTHR16263">
    <property type="entry name" value="TETRATRICOPEPTIDE REPEAT PROTEIN 38"/>
    <property type="match status" value="1"/>
</dbReference>
<dbReference type="SUPFAM" id="SSF48452">
    <property type="entry name" value="TPR-like"/>
    <property type="match status" value="1"/>
</dbReference>
<dbReference type="CDD" id="cd05804">
    <property type="entry name" value="StaR_like"/>
    <property type="match status" value="1"/>
</dbReference>
<organism evidence="5 6">
    <name type="scientific">Elaeis guineensis var. tenera</name>
    <name type="common">Oil palm</name>
    <dbReference type="NCBI Taxonomy" id="51953"/>
    <lineage>
        <taxon>Eukaryota</taxon>
        <taxon>Viridiplantae</taxon>
        <taxon>Streptophyta</taxon>
        <taxon>Embryophyta</taxon>
        <taxon>Tracheophyta</taxon>
        <taxon>Spermatophyta</taxon>
        <taxon>Magnoliopsida</taxon>
        <taxon>Liliopsida</taxon>
        <taxon>Arecaceae</taxon>
        <taxon>Arecoideae</taxon>
        <taxon>Cocoseae</taxon>
        <taxon>Elaeidinae</taxon>
        <taxon>Elaeis</taxon>
    </lineage>
</organism>
<evidence type="ECO:0000256" key="3">
    <source>
        <dbReference type="ARBA" id="ARBA00022737"/>
    </source>
</evidence>
<reference evidence="6 7" key="1">
    <citation type="submission" date="2025-04" db="UniProtKB">
        <authorList>
            <consortium name="RefSeq"/>
        </authorList>
    </citation>
    <scope>IDENTIFICATION</scope>
</reference>
<keyword evidence="3" id="KW-0677">Repeat</keyword>
<evidence type="ECO:0000256" key="1">
    <source>
        <dbReference type="ARBA" id="ARBA00005857"/>
    </source>
</evidence>
<dbReference type="OrthoDB" id="1427555at2759"/>
<dbReference type="RefSeq" id="XP_010933894.1">
    <property type="nucleotide sequence ID" value="XM_010935592.3"/>
</dbReference>
<sequence length="476" mass="53927">MDGESAATATAPTRSDQWGHPVRTTSDACIAAVDSYYEEFLSYGRNRAVILQALLHDPSCVLANVLAAHFLAPKNPSKASSLLAAAASSLENATSYEKAVFRAISCLVGDEKNDDTAVERHMELLREFPKDLVSLKRAQVLCFYMGRADLSLNLVEQVLPQNEDQNYIYGMLAFPLLELGQMSEAETAARKGFDINKHDLWSQHNLCHVFQYKCCFKEAVDFMEACSSSWSSCSSFMCTHNWWHVAVCYLEGDAPLPKVLEVYDHHIWKELERSDAEPAEVYLNALGLLMRVYVRDNTSYIEDRLLTLADRLEDKSIWHMEWLLDLSALWALASTHKVHKAQDLLKSMRSRIYSVSKKKQHKMQRGILLAEAIYEYGRGNYQKVFDILGPKFNAIDFKMIGASDEQLDVFNEVWFVVLLKVGQASKAIEEIEKQVSMRDGAPFLWRLLATAYTMEGRPDASVAAEKAKALERAYFK</sequence>
<evidence type="ECO:0000313" key="5">
    <source>
        <dbReference type="Proteomes" id="UP000504607"/>
    </source>
</evidence>
<dbReference type="Proteomes" id="UP000504607">
    <property type="component" value="Chromosome 1"/>
</dbReference>
<protein>
    <recommendedName>
        <fullName evidence="2">Tetratricopeptide repeat protein 38</fullName>
    </recommendedName>
</protein>
<keyword evidence="4" id="KW-0802">TPR repeat</keyword>
<evidence type="ECO:0000313" key="7">
    <source>
        <dbReference type="RefSeq" id="XP_010933894.1"/>
    </source>
</evidence>
<dbReference type="InterPro" id="IPR033891">
    <property type="entry name" value="TTC38"/>
</dbReference>
<evidence type="ECO:0000256" key="2">
    <source>
        <dbReference type="ARBA" id="ARBA00019992"/>
    </source>
</evidence>
<dbReference type="InterPro" id="IPR011990">
    <property type="entry name" value="TPR-like_helical_dom_sf"/>
</dbReference>
<gene>
    <name evidence="6 7" type="primary">LOC105054133</name>
</gene>
<dbReference type="GeneID" id="105054133"/>
<comment type="similarity">
    <text evidence="1">Belongs to the TTC38 family.</text>
</comment>